<dbReference type="InterPro" id="IPR054363">
    <property type="entry name" value="GH95_cat"/>
</dbReference>
<sequence length="138" mass="15439">MDFAKRIYPLYQGASQFFVETLQTYVNDTSQYFFYVYLRGLIDWLVTNPSMSPEKPHPGNASIAPGPTIDNSLLRDLFDQTATLASLLNIDSSFAANSHNSPMYGLYPFAQIDHRSNATLANTAKVFLGFRGDGEQGW</sequence>
<dbReference type="Gene3D" id="1.50.10.10">
    <property type="match status" value="1"/>
</dbReference>
<feature type="domain" description="Glycosyl hydrolase family 95 catalytic" evidence="1">
    <location>
        <begin position="3"/>
        <end position="96"/>
    </location>
</feature>
<dbReference type="InterPro" id="IPR012341">
    <property type="entry name" value="6hp_glycosidase-like_sf"/>
</dbReference>
<protein>
    <submittedName>
        <fullName evidence="2">Glycoside hydrolase family 95 protein</fullName>
    </submittedName>
</protein>
<dbReference type="OrthoDB" id="2848340at2759"/>
<accession>A0A0C9UWK8</accession>
<keyword evidence="2" id="KW-0378">Hydrolase</keyword>
<name>A0A0C9UWK8_SPHS4</name>
<keyword evidence="3" id="KW-1185">Reference proteome</keyword>
<reference evidence="2 3" key="1">
    <citation type="submission" date="2014-06" db="EMBL/GenBank/DDBJ databases">
        <title>Evolutionary Origins and Diversification of the Mycorrhizal Mutualists.</title>
        <authorList>
            <consortium name="DOE Joint Genome Institute"/>
            <consortium name="Mycorrhizal Genomics Consortium"/>
            <person name="Kohler A."/>
            <person name="Kuo A."/>
            <person name="Nagy L.G."/>
            <person name="Floudas D."/>
            <person name="Copeland A."/>
            <person name="Barry K.W."/>
            <person name="Cichocki N."/>
            <person name="Veneault-Fourrey C."/>
            <person name="LaButti K."/>
            <person name="Lindquist E.A."/>
            <person name="Lipzen A."/>
            <person name="Lundell T."/>
            <person name="Morin E."/>
            <person name="Murat C."/>
            <person name="Riley R."/>
            <person name="Ohm R."/>
            <person name="Sun H."/>
            <person name="Tunlid A."/>
            <person name="Henrissat B."/>
            <person name="Grigoriev I.V."/>
            <person name="Hibbett D.S."/>
            <person name="Martin F."/>
        </authorList>
    </citation>
    <scope>NUCLEOTIDE SEQUENCE [LARGE SCALE GENOMIC DNA]</scope>
    <source>
        <strain evidence="2 3">SS14</strain>
    </source>
</reference>
<dbReference type="HOGENOM" id="CLU_1856561_0_0_1"/>
<proteinExistence type="predicted"/>
<dbReference type="PANTHER" id="PTHR31084">
    <property type="entry name" value="ALPHA-L-FUCOSIDASE 2"/>
    <property type="match status" value="1"/>
</dbReference>
<dbReference type="Proteomes" id="UP000054279">
    <property type="component" value="Unassembled WGS sequence"/>
</dbReference>
<organism evidence="2 3">
    <name type="scientific">Sphaerobolus stellatus (strain SS14)</name>
    <dbReference type="NCBI Taxonomy" id="990650"/>
    <lineage>
        <taxon>Eukaryota</taxon>
        <taxon>Fungi</taxon>
        <taxon>Dikarya</taxon>
        <taxon>Basidiomycota</taxon>
        <taxon>Agaricomycotina</taxon>
        <taxon>Agaricomycetes</taxon>
        <taxon>Phallomycetidae</taxon>
        <taxon>Geastrales</taxon>
        <taxon>Sphaerobolaceae</taxon>
        <taxon>Sphaerobolus</taxon>
    </lineage>
</organism>
<dbReference type="EMBL" id="KN837209">
    <property type="protein sequence ID" value="KIJ33662.1"/>
    <property type="molecule type" value="Genomic_DNA"/>
</dbReference>
<dbReference type="GO" id="GO:0004560">
    <property type="term" value="F:alpha-L-fucosidase activity"/>
    <property type="evidence" value="ECO:0007669"/>
    <property type="project" value="TreeGrafter"/>
</dbReference>
<dbReference type="GO" id="GO:0005975">
    <property type="term" value="P:carbohydrate metabolic process"/>
    <property type="evidence" value="ECO:0007669"/>
    <property type="project" value="InterPro"/>
</dbReference>
<gene>
    <name evidence="2" type="ORF">M422DRAFT_52308</name>
</gene>
<dbReference type="PANTHER" id="PTHR31084:SF0">
    <property type="entry name" value="ALPHA-L-FUCOSIDASE 2"/>
    <property type="match status" value="1"/>
</dbReference>
<evidence type="ECO:0000313" key="2">
    <source>
        <dbReference type="EMBL" id="KIJ33662.1"/>
    </source>
</evidence>
<evidence type="ECO:0000313" key="3">
    <source>
        <dbReference type="Proteomes" id="UP000054279"/>
    </source>
</evidence>
<dbReference type="Pfam" id="PF22124">
    <property type="entry name" value="Glyco_hydro_95_cat"/>
    <property type="match status" value="1"/>
</dbReference>
<evidence type="ECO:0000259" key="1">
    <source>
        <dbReference type="Pfam" id="PF22124"/>
    </source>
</evidence>
<dbReference type="AlphaFoldDB" id="A0A0C9UWK8"/>